<evidence type="ECO:0000256" key="1">
    <source>
        <dbReference type="SAM" id="MobiDB-lite"/>
    </source>
</evidence>
<reference evidence="2 3" key="1">
    <citation type="submission" date="2017-09" db="EMBL/GenBank/DDBJ databases">
        <title>Depth-based differentiation of microbial function through sediment-hosted aquifers and enrichment of novel symbionts in the deep terrestrial subsurface.</title>
        <authorList>
            <person name="Probst A.J."/>
            <person name="Ladd B."/>
            <person name="Jarett J.K."/>
            <person name="Geller-Mcgrath D.E."/>
            <person name="Sieber C.M."/>
            <person name="Emerson J.B."/>
            <person name="Anantharaman K."/>
            <person name="Thomas B.C."/>
            <person name="Malmstrom R."/>
            <person name="Stieglmeier M."/>
            <person name="Klingl A."/>
            <person name="Woyke T."/>
            <person name="Ryan C.M."/>
            <person name="Banfield J.F."/>
        </authorList>
    </citation>
    <scope>NUCLEOTIDE SEQUENCE [LARGE SCALE GENOMIC DNA]</scope>
    <source>
        <strain evidence="2">CG17_big_fil_post_rev_8_21_14_2_50_48_46</strain>
    </source>
</reference>
<evidence type="ECO:0000313" key="2">
    <source>
        <dbReference type="EMBL" id="PIW15885.1"/>
    </source>
</evidence>
<dbReference type="AlphaFoldDB" id="A0A2M7G265"/>
<dbReference type="EMBL" id="PFFQ01000042">
    <property type="protein sequence ID" value="PIW15885.1"/>
    <property type="molecule type" value="Genomic_DNA"/>
</dbReference>
<name>A0A2M7G265_9BACT</name>
<gene>
    <name evidence="2" type="ORF">COW36_15560</name>
</gene>
<comment type="caution">
    <text evidence="2">The sequence shown here is derived from an EMBL/GenBank/DDBJ whole genome shotgun (WGS) entry which is preliminary data.</text>
</comment>
<sequence>MANPQDIQLANPLASDLNVQAELVSMYRVRGDKHYAIVDFGYAPPLMPEEAEELSSHPAQVHTRLAIPYELVDQLIHTLAVTQEAARKFHAGASQEPKPPSSLFRKTSPEK</sequence>
<accession>A0A2M7G265</accession>
<protein>
    <submittedName>
        <fullName evidence="2">Uncharacterized protein</fullName>
    </submittedName>
</protein>
<evidence type="ECO:0000313" key="3">
    <source>
        <dbReference type="Proteomes" id="UP000231019"/>
    </source>
</evidence>
<proteinExistence type="predicted"/>
<dbReference type="Proteomes" id="UP000231019">
    <property type="component" value="Unassembled WGS sequence"/>
</dbReference>
<organism evidence="2 3">
    <name type="scientific">bacterium (Candidatus Blackallbacteria) CG17_big_fil_post_rev_8_21_14_2_50_48_46</name>
    <dbReference type="NCBI Taxonomy" id="2014261"/>
    <lineage>
        <taxon>Bacteria</taxon>
        <taxon>Candidatus Blackallbacteria</taxon>
    </lineage>
</organism>
<feature type="region of interest" description="Disordered" evidence="1">
    <location>
        <begin position="88"/>
        <end position="111"/>
    </location>
</feature>